<dbReference type="NCBIfam" id="TIGR01249">
    <property type="entry name" value="pro_imino_pep_1"/>
    <property type="match status" value="1"/>
</dbReference>
<dbReference type="PRINTS" id="PR00111">
    <property type="entry name" value="ABHYDROLASE"/>
</dbReference>
<evidence type="ECO:0000259" key="10">
    <source>
        <dbReference type="Pfam" id="PF00561"/>
    </source>
</evidence>
<keyword evidence="12" id="KW-1185">Reference proteome</keyword>
<comment type="caution">
    <text evidence="11">The sequence shown here is derived from an EMBL/GenBank/DDBJ whole genome shotgun (WGS) entry which is preliminary data.</text>
</comment>
<evidence type="ECO:0000313" key="12">
    <source>
        <dbReference type="Proteomes" id="UP001499933"/>
    </source>
</evidence>
<keyword evidence="5" id="KW-0963">Cytoplasm</keyword>
<feature type="domain" description="AB hydrolase-1" evidence="10">
    <location>
        <begin position="40"/>
        <end position="306"/>
    </location>
</feature>
<evidence type="ECO:0000313" key="11">
    <source>
        <dbReference type="EMBL" id="GAA1954150.1"/>
    </source>
</evidence>
<protein>
    <recommendedName>
        <fullName evidence="8">Proline iminopeptidase</fullName>
        <ecNumber evidence="8">3.4.11.5</ecNumber>
    </recommendedName>
</protein>
<organism evidence="11 12">
    <name type="scientific">Microbacterium deminutum</name>
    <dbReference type="NCBI Taxonomy" id="344164"/>
    <lineage>
        <taxon>Bacteria</taxon>
        <taxon>Bacillati</taxon>
        <taxon>Actinomycetota</taxon>
        <taxon>Actinomycetes</taxon>
        <taxon>Micrococcales</taxon>
        <taxon>Microbacteriaceae</taxon>
        <taxon>Microbacterium</taxon>
    </lineage>
</organism>
<evidence type="ECO:0000256" key="5">
    <source>
        <dbReference type="ARBA" id="ARBA00022490"/>
    </source>
</evidence>
<evidence type="ECO:0000256" key="2">
    <source>
        <dbReference type="ARBA" id="ARBA00004496"/>
    </source>
</evidence>
<evidence type="ECO:0000256" key="9">
    <source>
        <dbReference type="SAM" id="MobiDB-lite"/>
    </source>
</evidence>
<sequence>MNEHLDDILYPPIEPYETGELIVGDGHRVYWEQSGNPDGKPVVFLHGGPGAGTSPWHRRFFDPDRYRIVLFDQRGCGRSIPHASEPDADLRFNTTWHLVADMELLRRNLAIPAWQVFGGSWGSALALAYAEAHPDAVTEIVLRGIFTLRRHELEWFYEGGASVLFPDLWEDFIAPIPVLERSRLIDAYHRRLSDPDPAVHVPAGVAWSRWEAATLTLLPDAELVDGMTEPAAATAFARIENHYFLNGGWFEEGQLIDGVDAIRGIPAVIVQGRYDVCTPIMTAWDLHRAWPEAEFVVVPDAAHSASEPGIARALRAATDRFAAGSGQEPVAEPEPEAESEPGAVAEAEPVAEPVPGSVAEPVPEPEAEAESEPVPEPEAEAESEPVAEPVREPEAEPEPGAVAEPVESSDAADAAADADPESAAEVEPPADPGPADPDPSTEPEPLADPDPSAEPEPGPDPESVTEPAEASETEEEYSPSREAD</sequence>
<dbReference type="PANTHER" id="PTHR43722">
    <property type="entry name" value="PROLINE IMINOPEPTIDASE"/>
    <property type="match status" value="1"/>
</dbReference>
<dbReference type="Pfam" id="PF00561">
    <property type="entry name" value="Abhydrolase_1"/>
    <property type="match status" value="1"/>
</dbReference>
<evidence type="ECO:0000256" key="8">
    <source>
        <dbReference type="RuleBase" id="RU003421"/>
    </source>
</evidence>
<dbReference type="InterPro" id="IPR029058">
    <property type="entry name" value="AB_hydrolase_fold"/>
</dbReference>
<comment type="subcellular location">
    <subcellularLocation>
        <location evidence="2">Cytoplasm</location>
    </subcellularLocation>
</comment>
<comment type="similarity">
    <text evidence="3 8">Belongs to the peptidase S33 family.</text>
</comment>
<name>A0ABN2QKJ4_9MICO</name>
<evidence type="ECO:0000256" key="6">
    <source>
        <dbReference type="ARBA" id="ARBA00022670"/>
    </source>
</evidence>
<dbReference type="InterPro" id="IPR005944">
    <property type="entry name" value="Pro_iminopeptidase"/>
</dbReference>
<dbReference type="PRINTS" id="PR00793">
    <property type="entry name" value="PROAMNOPTASE"/>
</dbReference>
<feature type="compositionally biased region" description="Low complexity" evidence="9">
    <location>
        <begin position="398"/>
        <end position="415"/>
    </location>
</feature>
<dbReference type="Proteomes" id="UP001499933">
    <property type="component" value="Unassembled WGS sequence"/>
</dbReference>
<feature type="region of interest" description="Disordered" evidence="9">
    <location>
        <begin position="322"/>
        <end position="484"/>
    </location>
</feature>
<feature type="compositionally biased region" description="Acidic residues" evidence="9">
    <location>
        <begin position="439"/>
        <end position="459"/>
    </location>
</feature>
<dbReference type="EMBL" id="BAAAOG010000002">
    <property type="protein sequence ID" value="GAA1954150.1"/>
    <property type="molecule type" value="Genomic_DNA"/>
</dbReference>
<dbReference type="InterPro" id="IPR002410">
    <property type="entry name" value="Peptidase_S33"/>
</dbReference>
<dbReference type="Gene3D" id="3.40.50.1820">
    <property type="entry name" value="alpha/beta hydrolase"/>
    <property type="match status" value="1"/>
</dbReference>
<reference evidence="11 12" key="1">
    <citation type="journal article" date="2019" name="Int. J. Syst. Evol. Microbiol.">
        <title>The Global Catalogue of Microorganisms (GCM) 10K type strain sequencing project: providing services to taxonomists for standard genome sequencing and annotation.</title>
        <authorList>
            <consortium name="The Broad Institute Genomics Platform"/>
            <consortium name="The Broad Institute Genome Sequencing Center for Infectious Disease"/>
            <person name="Wu L."/>
            <person name="Ma J."/>
        </authorList>
    </citation>
    <scope>NUCLEOTIDE SEQUENCE [LARGE SCALE GENOMIC DNA]</scope>
    <source>
        <strain evidence="11 12">JCM 14901</strain>
    </source>
</reference>
<dbReference type="EC" id="3.4.11.5" evidence="8"/>
<keyword evidence="6 8" id="KW-0645">Protease</keyword>
<evidence type="ECO:0000256" key="3">
    <source>
        <dbReference type="ARBA" id="ARBA00010088"/>
    </source>
</evidence>
<evidence type="ECO:0000256" key="7">
    <source>
        <dbReference type="ARBA" id="ARBA00022801"/>
    </source>
</evidence>
<gene>
    <name evidence="11" type="ORF">GCM10009776_15110</name>
</gene>
<keyword evidence="7 8" id="KW-0378">Hydrolase</keyword>
<comment type="catalytic activity">
    <reaction evidence="1 8">
        <text>Release of N-terminal proline from a peptide.</text>
        <dbReference type="EC" id="3.4.11.5"/>
    </reaction>
</comment>
<feature type="compositionally biased region" description="Pro residues" evidence="9">
    <location>
        <begin position="429"/>
        <end position="438"/>
    </location>
</feature>
<proteinExistence type="inferred from homology"/>
<keyword evidence="4 8" id="KW-0031">Aminopeptidase</keyword>
<feature type="compositionally biased region" description="Acidic residues" evidence="9">
    <location>
        <begin position="363"/>
        <end position="385"/>
    </location>
</feature>
<dbReference type="InterPro" id="IPR000073">
    <property type="entry name" value="AB_hydrolase_1"/>
</dbReference>
<dbReference type="PANTHER" id="PTHR43722:SF1">
    <property type="entry name" value="PROLINE IMINOPEPTIDASE"/>
    <property type="match status" value="1"/>
</dbReference>
<evidence type="ECO:0000256" key="1">
    <source>
        <dbReference type="ARBA" id="ARBA00001585"/>
    </source>
</evidence>
<dbReference type="SUPFAM" id="SSF53474">
    <property type="entry name" value="alpha/beta-Hydrolases"/>
    <property type="match status" value="1"/>
</dbReference>
<evidence type="ECO:0000256" key="4">
    <source>
        <dbReference type="ARBA" id="ARBA00022438"/>
    </source>
</evidence>
<feature type="compositionally biased region" description="Low complexity" evidence="9">
    <location>
        <begin position="340"/>
        <end position="361"/>
    </location>
</feature>
<accession>A0ABN2QKJ4</accession>